<proteinExistence type="inferred from homology"/>
<dbReference type="NCBIfam" id="NF008588">
    <property type="entry name" value="PRK11553.1"/>
    <property type="match status" value="1"/>
</dbReference>
<dbReference type="InterPro" id="IPR001638">
    <property type="entry name" value="Solute-binding_3/MltF_N"/>
</dbReference>
<gene>
    <name evidence="7" type="ORF">GCM10009425_26750</name>
</gene>
<dbReference type="Proteomes" id="UP000616499">
    <property type="component" value="Unassembled WGS sequence"/>
</dbReference>
<evidence type="ECO:0000313" key="8">
    <source>
        <dbReference type="Proteomes" id="UP000616499"/>
    </source>
</evidence>
<evidence type="ECO:0000256" key="3">
    <source>
        <dbReference type="ARBA" id="ARBA00022448"/>
    </source>
</evidence>
<dbReference type="Gene3D" id="3.40.190.10">
    <property type="entry name" value="Periplasmic binding protein-like II"/>
    <property type="match status" value="2"/>
</dbReference>
<keyword evidence="8" id="KW-1185">Reference proteome</keyword>
<comment type="caution">
    <text evidence="7">The sequence shown here is derived from an EMBL/GenBank/DDBJ whole genome shotgun (WGS) entry which is preliminary data.</text>
</comment>
<dbReference type="InterPro" id="IPR015168">
    <property type="entry name" value="SsuA/THI5"/>
</dbReference>
<keyword evidence="3" id="KW-0813">Transport</keyword>
<dbReference type="SMART" id="SM00062">
    <property type="entry name" value="PBPb"/>
    <property type="match status" value="1"/>
</dbReference>
<dbReference type="InterPro" id="IPR010067">
    <property type="entry name" value="ABC_SsuA_sub-bd"/>
</dbReference>
<evidence type="ECO:0000256" key="4">
    <source>
        <dbReference type="ARBA" id="ARBA00022729"/>
    </source>
</evidence>
<organism evidence="7 8">
    <name type="scientific">Pseudomonas asuensis</name>
    <dbReference type="NCBI Taxonomy" id="1825787"/>
    <lineage>
        <taxon>Bacteria</taxon>
        <taxon>Pseudomonadati</taxon>
        <taxon>Pseudomonadota</taxon>
        <taxon>Gammaproteobacteria</taxon>
        <taxon>Pseudomonadales</taxon>
        <taxon>Pseudomonadaceae</taxon>
        <taxon>Pseudomonas</taxon>
    </lineage>
</organism>
<sequence>MTPVFLTRSLILLGTLATFAFQSVWADPKELRIGYQKSAVNLVVAREKRFLEVRFPNTAVRYVEFPAGPQLLEALNAGSIDLGATGDIPPIFAQAAGADLLYVGTEPAKPLAEVILVGENSPIHTLADLKGKKVAFQKGSSSHALLLRALNQAGLSYTDIQPVYLPPADARAAFDQGNVDAWAIWDPFYSAALLTGQVRVLTDGRNGLSNSGSFYLAARSFAESNPDLIPQIFEALNQAEALTRANAEGSIEIMTRQLGLPRAVVASYFDHRPDSPISPITAKDIENQQQTADLFYQNRLIPKPIRVADVATPSVPATAQRQTHTEVTP</sequence>
<name>A0ABQ2GUT8_9PSED</name>
<dbReference type="Pfam" id="PF09084">
    <property type="entry name" value="NMT1"/>
    <property type="match status" value="1"/>
</dbReference>
<dbReference type="PANTHER" id="PTHR30024:SF42">
    <property type="entry name" value="ALIPHATIC SULFONATES-BINDING PROTEIN-RELATED"/>
    <property type="match status" value="1"/>
</dbReference>
<evidence type="ECO:0000259" key="6">
    <source>
        <dbReference type="SMART" id="SM00062"/>
    </source>
</evidence>
<dbReference type="CDD" id="cd13557">
    <property type="entry name" value="PBP2_SsuA"/>
    <property type="match status" value="1"/>
</dbReference>
<evidence type="ECO:0000256" key="1">
    <source>
        <dbReference type="ARBA" id="ARBA00004418"/>
    </source>
</evidence>
<evidence type="ECO:0000313" key="7">
    <source>
        <dbReference type="EMBL" id="GGM14309.1"/>
    </source>
</evidence>
<dbReference type="RefSeq" id="WP_188866627.1">
    <property type="nucleotide sequence ID" value="NZ_BMNW01000005.1"/>
</dbReference>
<comment type="similarity">
    <text evidence="2">Belongs to the bacterial solute-binding protein SsuA/TauA family.</text>
</comment>
<feature type="signal peptide" evidence="5">
    <location>
        <begin position="1"/>
        <end position="26"/>
    </location>
</feature>
<keyword evidence="4 5" id="KW-0732">Signal</keyword>
<dbReference type="EMBL" id="BMNW01000005">
    <property type="protein sequence ID" value="GGM14309.1"/>
    <property type="molecule type" value="Genomic_DNA"/>
</dbReference>
<evidence type="ECO:0000256" key="2">
    <source>
        <dbReference type="ARBA" id="ARBA00010742"/>
    </source>
</evidence>
<feature type="chain" id="PRO_5045983369" evidence="5">
    <location>
        <begin position="27"/>
        <end position="329"/>
    </location>
</feature>
<dbReference type="PANTHER" id="PTHR30024">
    <property type="entry name" value="ALIPHATIC SULFONATES-BINDING PROTEIN-RELATED"/>
    <property type="match status" value="1"/>
</dbReference>
<protein>
    <submittedName>
        <fullName evidence="7">Aliphatic sulfonate ABC transporter substrate-binding protein</fullName>
    </submittedName>
</protein>
<reference evidence="8" key="1">
    <citation type="journal article" date="2019" name="Int. J. Syst. Evol. Microbiol.">
        <title>The Global Catalogue of Microorganisms (GCM) 10K type strain sequencing project: providing services to taxonomists for standard genome sequencing and annotation.</title>
        <authorList>
            <consortium name="The Broad Institute Genomics Platform"/>
            <consortium name="The Broad Institute Genome Sequencing Center for Infectious Disease"/>
            <person name="Wu L."/>
            <person name="Ma J."/>
        </authorList>
    </citation>
    <scope>NUCLEOTIDE SEQUENCE [LARGE SCALE GENOMIC DNA]</scope>
    <source>
        <strain evidence="8">JCM 13501</strain>
    </source>
</reference>
<feature type="domain" description="Solute-binding protein family 3/N-terminal" evidence="6">
    <location>
        <begin position="30"/>
        <end position="261"/>
    </location>
</feature>
<dbReference type="SUPFAM" id="SSF53850">
    <property type="entry name" value="Periplasmic binding protein-like II"/>
    <property type="match status" value="1"/>
</dbReference>
<evidence type="ECO:0000256" key="5">
    <source>
        <dbReference type="SAM" id="SignalP"/>
    </source>
</evidence>
<dbReference type="NCBIfam" id="TIGR01728">
    <property type="entry name" value="SsuA_fam"/>
    <property type="match status" value="1"/>
</dbReference>
<accession>A0ABQ2GUT8</accession>
<comment type="subcellular location">
    <subcellularLocation>
        <location evidence="1">Periplasm</location>
    </subcellularLocation>
</comment>